<dbReference type="AlphaFoldDB" id="A0A931AES0"/>
<dbReference type="PROSITE" id="PS51071">
    <property type="entry name" value="HTH_RPIR"/>
    <property type="match status" value="1"/>
</dbReference>
<feature type="region of interest" description="Disordered" evidence="4">
    <location>
        <begin position="87"/>
        <end position="233"/>
    </location>
</feature>
<evidence type="ECO:0000259" key="5">
    <source>
        <dbReference type="PROSITE" id="PS51071"/>
    </source>
</evidence>
<dbReference type="Gene3D" id="1.10.10.10">
    <property type="entry name" value="Winged helix-like DNA-binding domain superfamily/Winged helix DNA-binding domain"/>
    <property type="match status" value="1"/>
</dbReference>
<dbReference type="EMBL" id="JADOGI010000116">
    <property type="protein sequence ID" value="MBF8190260.1"/>
    <property type="molecule type" value="Genomic_DNA"/>
</dbReference>
<evidence type="ECO:0000256" key="2">
    <source>
        <dbReference type="ARBA" id="ARBA00023125"/>
    </source>
</evidence>
<gene>
    <name evidence="6" type="ORF">ITP53_31990</name>
</gene>
<dbReference type="PANTHER" id="PTHR30514">
    <property type="entry name" value="GLUCOKINASE"/>
    <property type="match status" value="1"/>
</dbReference>
<feature type="compositionally biased region" description="Basic and acidic residues" evidence="4">
    <location>
        <begin position="183"/>
        <end position="203"/>
    </location>
</feature>
<feature type="compositionally biased region" description="Low complexity" evidence="4">
    <location>
        <begin position="210"/>
        <end position="219"/>
    </location>
</feature>
<dbReference type="GO" id="GO:0003700">
    <property type="term" value="F:DNA-binding transcription factor activity"/>
    <property type="evidence" value="ECO:0007669"/>
    <property type="project" value="InterPro"/>
</dbReference>
<evidence type="ECO:0000313" key="6">
    <source>
        <dbReference type="EMBL" id="MBF8190260.1"/>
    </source>
</evidence>
<feature type="compositionally biased region" description="Basic and acidic residues" evidence="4">
    <location>
        <begin position="135"/>
        <end position="146"/>
    </location>
</feature>
<sequence>MESDPVVSRLSGAYPGLPRGERAVVRVLLDDYPFAALGSLRALAERAGVSPPTASRLFDRLGYGGFADFQAAVRDGARDRSRLHEFVARSPASQTTGPSSTETNTGLSGTRHPADRPTPAGFLKPGEAGSAGQVESDRSQPHRSGSDRSGPGEATRTGPTDEDRTESGDADLSEPTEGGLSGRAEKARDRAADVAADRGRTESGDAGFSEPAEAGLAGPAEKDGVRAADGGRDRAAGEGFGGAVEVGFSELGRAADELRRGLDSTLAAVAEPLVETAAVMLAGARTVWALGGPLSELAAEYLIRQLASLRPGAHRVPGSAQSRARTVLDLGAADVVVAYDFRRYSAGTARFVQATRSRGARLVLVTDAWESPLAAEAEVLIRLPREAAGPIAPLAHEIAVTELLLVATASRLTPARRLAELDLLTQTL</sequence>
<name>A0A931AES0_9ACTN</name>
<keyword evidence="1" id="KW-0805">Transcription regulation</keyword>
<evidence type="ECO:0000256" key="1">
    <source>
        <dbReference type="ARBA" id="ARBA00023015"/>
    </source>
</evidence>
<dbReference type="InterPro" id="IPR046348">
    <property type="entry name" value="SIS_dom_sf"/>
</dbReference>
<dbReference type="InterPro" id="IPR035472">
    <property type="entry name" value="RpiR-like_SIS"/>
</dbReference>
<organism evidence="6 7">
    <name type="scientific">Nonomuraea cypriaca</name>
    <dbReference type="NCBI Taxonomy" id="1187855"/>
    <lineage>
        <taxon>Bacteria</taxon>
        <taxon>Bacillati</taxon>
        <taxon>Actinomycetota</taxon>
        <taxon>Actinomycetes</taxon>
        <taxon>Streptosporangiales</taxon>
        <taxon>Streptosporangiaceae</taxon>
        <taxon>Nonomuraea</taxon>
    </lineage>
</organism>
<dbReference type="PANTHER" id="PTHR30514:SF18">
    <property type="entry name" value="RPIR-FAMILY TRANSCRIPTIONAL REGULATOR"/>
    <property type="match status" value="1"/>
</dbReference>
<keyword evidence="7" id="KW-1185">Reference proteome</keyword>
<dbReference type="InterPro" id="IPR009057">
    <property type="entry name" value="Homeodomain-like_sf"/>
</dbReference>
<comment type="caution">
    <text evidence="6">The sequence shown here is derived from an EMBL/GenBank/DDBJ whole genome shotgun (WGS) entry which is preliminary data.</text>
</comment>
<feature type="domain" description="HTH rpiR-type" evidence="5">
    <location>
        <begin position="4"/>
        <end position="80"/>
    </location>
</feature>
<feature type="compositionally biased region" description="Polar residues" evidence="4">
    <location>
        <begin position="91"/>
        <end position="108"/>
    </location>
</feature>
<keyword evidence="3" id="KW-0804">Transcription</keyword>
<proteinExistence type="predicted"/>
<evidence type="ECO:0000256" key="4">
    <source>
        <dbReference type="SAM" id="MobiDB-lite"/>
    </source>
</evidence>
<dbReference type="InterPro" id="IPR000281">
    <property type="entry name" value="HTH_RpiR"/>
</dbReference>
<dbReference type="GO" id="GO:0003677">
    <property type="term" value="F:DNA binding"/>
    <property type="evidence" value="ECO:0007669"/>
    <property type="project" value="UniProtKB-KW"/>
</dbReference>
<evidence type="ECO:0000256" key="3">
    <source>
        <dbReference type="ARBA" id="ARBA00023163"/>
    </source>
</evidence>
<protein>
    <submittedName>
        <fullName evidence="6">MurR/RpiR family transcriptional regulator</fullName>
    </submittedName>
</protein>
<dbReference type="InterPro" id="IPR036388">
    <property type="entry name" value="WH-like_DNA-bd_sf"/>
</dbReference>
<dbReference type="Proteomes" id="UP000605361">
    <property type="component" value="Unassembled WGS sequence"/>
</dbReference>
<keyword evidence="2" id="KW-0238">DNA-binding</keyword>
<dbReference type="SUPFAM" id="SSF53697">
    <property type="entry name" value="SIS domain"/>
    <property type="match status" value="1"/>
</dbReference>
<dbReference type="InterPro" id="IPR001347">
    <property type="entry name" value="SIS_dom"/>
</dbReference>
<dbReference type="Gene3D" id="3.40.50.10490">
    <property type="entry name" value="Glucose-6-phosphate isomerase like protein, domain 1"/>
    <property type="match status" value="1"/>
</dbReference>
<dbReference type="SUPFAM" id="SSF46689">
    <property type="entry name" value="Homeodomain-like"/>
    <property type="match status" value="1"/>
</dbReference>
<dbReference type="CDD" id="cd05013">
    <property type="entry name" value="SIS_RpiR"/>
    <property type="match status" value="1"/>
</dbReference>
<accession>A0A931AES0</accession>
<feature type="compositionally biased region" description="Basic and acidic residues" evidence="4">
    <location>
        <begin position="220"/>
        <end position="233"/>
    </location>
</feature>
<dbReference type="RefSeq" id="WP_195899182.1">
    <property type="nucleotide sequence ID" value="NZ_JADOGI010000116.1"/>
</dbReference>
<dbReference type="GO" id="GO:1901135">
    <property type="term" value="P:carbohydrate derivative metabolic process"/>
    <property type="evidence" value="ECO:0007669"/>
    <property type="project" value="InterPro"/>
</dbReference>
<dbReference type="GO" id="GO:0097367">
    <property type="term" value="F:carbohydrate derivative binding"/>
    <property type="evidence" value="ECO:0007669"/>
    <property type="project" value="InterPro"/>
</dbReference>
<dbReference type="InterPro" id="IPR047640">
    <property type="entry name" value="RpiR-like"/>
</dbReference>
<reference evidence="6" key="1">
    <citation type="submission" date="2020-11" db="EMBL/GenBank/DDBJ databases">
        <title>Whole-genome analyses of Nonomuraea sp. K274.</title>
        <authorList>
            <person name="Veyisoglu A."/>
        </authorList>
    </citation>
    <scope>NUCLEOTIDE SEQUENCE</scope>
    <source>
        <strain evidence="6">K274</strain>
    </source>
</reference>
<evidence type="ECO:0000313" key="7">
    <source>
        <dbReference type="Proteomes" id="UP000605361"/>
    </source>
</evidence>
<dbReference type="Pfam" id="PF01380">
    <property type="entry name" value="SIS"/>
    <property type="match status" value="1"/>
</dbReference>